<evidence type="ECO:0000256" key="6">
    <source>
        <dbReference type="ARBA" id="ARBA00022723"/>
    </source>
</evidence>
<feature type="compositionally biased region" description="Basic and acidic residues" evidence="16">
    <location>
        <begin position="657"/>
        <end position="684"/>
    </location>
</feature>
<dbReference type="UniPathway" id="UPA00143"/>
<evidence type="ECO:0000259" key="17">
    <source>
        <dbReference type="PROSITE" id="PS50089"/>
    </source>
</evidence>
<evidence type="ECO:0000256" key="16">
    <source>
        <dbReference type="SAM" id="MobiDB-lite"/>
    </source>
</evidence>
<dbReference type="SUPFAM" id="SSF57850">
    <property type="entry name" value="RING/U-box"/>
    <property type="match status" value="1"/>
</dbReference>
<feature type="region of interest" description="Disordered" evidence="16">
    <location>
        <begin position="418"/>
        <end position="438"/>
    </location>
</feature>
<proteinExistence type="inferred from homology"/>
<feature type="region of interest" description="Disordered" evidence="16">
    <location>
        <begin position="254"/>
        <end position="284"/>
    </location>
</feature>
<dbReference type="GO" id="GO:0005634">
    <property type="term" value="C:nucleus"/>
    <property type="evidence" value="ECO:0007669"/>
    <property type="project" value="UniProtKB-SubCell"/>
</dbReference>
<comment type="catalytic activity">
    <reaction evidence="1 14">
        <text>S-ubiquitinyl-[E2 ubiquitin-conjugating enzyme]-L-cysteine + [acceptor protein]-L-lysine = [E2 ubiquitin-conjugating enzyme]-L-cysteine + N(6)-ubiquitinyl-[acceptor protein]-L-lysine.</text>
        <dbReference type="EC" id="2.3.2.27"/>
    </reaction>
</comment>
<feature type="compositionally biased region" description="Basic and acidic residues" evidence="16">
    <location>
        <begin position="261"/>
        <end position="271"/>
    </location>
</feature>
<evidence type="ECO:0000256" key="12">
    <source>
        <dbReference type="ARBA" id="ARBA00023242"/>
    </source>
</evidence>
<evidence type="ECO:0000256" key="1">
    <source>
        <dbReference type="ARBA" id="ARBA00000900"/>
    </source>
</evidence>
<dbReference type="InterPro" id="IPR001841">
    <property type="entry name" value="Znf_RING"/>
</dbReference>
<dbReference type="EMBL" id="HBHT01023039">
    <property type="protein sequence ID" value="CAD9973474.1"/>
    <property type="molecule type" value="Transcribed_RNA"/>
</dbReference>
<evidence type="ECO:0000256" key="7">
    <source>
        <dbReference type="ARBA" id="ARBA00022771"/>
    </source>
</evidence>
<dbReference type="GO" id="GO:0033503">
    <property type="term" value="C:HULC complex"/>
    <property type="evidence" value="ECO:0007669"/>
    <property type="project" value="TreeGrafter"/>
</dbReference>
<dbReference type="EC" id="2.3.2.27" evidence="14"/>
<evidence type="ECO:0000313" key="18">
    <source>
        <dbReference type="EMBL" id="CAD9973474.1"/>
    </source>
</evidence>
<evidence type="ECO:0000256" key="8">
    <source>
        <dbReference type="ARBA" id="ARBA00022786"/>
    </source>
</evidence>
<feature type="compositionally biased region" description="Basic and acidic residues" evidence="16">
    <location>
        <begin position="623"/>
        <end position="647"/>
    </location>
</feature>
<feature type="region of interest" description="Disordered" evidence="16">
    <location>
        <begin position="315"/>
        <end position="337"/>
    </location>
</feature>
<keyword evidence="12 14" id="KW-0539">Nucleus</keyword>
<gene>
    <name evidence="18" type="ORF">APAL1065_LOCUS15452</name>
</gene>
<feature type="compositionally biased region" description="Pro residues" evidence="16">
    <location>
        <begin position="210"/>
        <end position="219"/>
    </location>
</feature>
<dbReference type="GO" id="GO:0016567">
    <property type="term" value="P:protein ubiquitination"/>
    <property type="evidence" value="ECO:0007669"/>
    <property type="project" value="UniProtKB-UniRule"/>
</dbReference>
<name>A0A7S3DRI5_9STRA</name>
<keyword evidence="8 14" id="KW-0833">Ubl conjugation pathway</keyword>
<evidence type="ECO:0000256" key="14">
    <source>
        <dbReference type="RuleBase" id="RU365038"/>
    </source>
</evidence>
<evidence type="ECO:0000256" key="3">
    <source>
        <dbReference type="ARBA" id="ARBA00004906"/>
    </source>
</evidence>
<evidence type="ECO:0000256" key="13">
    <source>
        <dbReference type="PROSITE-ProRule" id="PRU00175"/>
    </source>
</evidence>
<feature type="coiled-coil region" evidence="15">
    <location>
        <begin position="465"/>
        <end position="532"/>
    </location>
</feature>
<keyword evidence="5 14" id="KW-0808">Transferase</keyword>
<comment type="subcellular location">
    <subcellularLocation>
        <location evidence="2 14">Nucleus</location>
    </subcellularLocation>
</comment>
<dbReference type="InterPro" id="IPR013956">
    <property type="entry name" value="E3_ubiquit_lig_Bre1"/>
</dbReference>
<feature type="region of interest" description="Disordered" evidence="16">
    <location>
        <begin position="205"/>
        <end position="233"/>
    </location>
</feature>
<dbReference type="InterPro" id="IPR013083">
    <property type="entry name" value="Znf_RING/FYVE/PHD"/>
</dbReference>
<evidence type="ECO:0000256" key="10">
    <source>
        <dbReference type="ARBA" id="ARBA00022853"/>
    </source>
</evidence>
<keyword evidence="10 14" id="KW-0156">Chromatin regulator</keyword>
<evidence type="ECO:0000256" key="15">
    <source>
        <dbReference type="SAM" id="Coils"/>
    </source>
</evidence>
<dbReference type="CDD" id="cd16499">
    <property type="entry name" value="RING-HC_Bre1-like"/>
    <property type="match status" value="1"/>
</dbReference>
<protein>
    <recommendedName>
        <fullName evidence="14">E3 ubiquitin protein ligase</fullName>
        <ecNumber evidence="14">2.3.2.27</ecNumber>
    </recommendedName>
</protein>
<dbReference type="Gene3D" id="3.30.40.10">
    <property type="entry name" value="Zinc/RING finger domain, C3HC4 (zinc finger)"/>
    <property type="match status" value="1"/>
</dbReference>
<evidence type="ECO:0000256" key="11">
    <source>
        <dbReference type="ARBA" id="ARBA00023054"/>
    </source>
</evidence>
<feature type="compositionally biased region" description="Polar residues" evidence="16">
    <location>
        <begin position="114"/>
        <end position="124"/>
    </location>
</feature>
<feature type="coiled-coil region" evidence="15">
    <location>
        <begin position="861"/>
        <end position="888"/>
    </location>
</feature>
<dbReference type="AlphaFoldDB" id="A0A7S3DRI5"/>
<accession>A0A7S3DRI5</accession>
<dbReference type="GO" id="GO:0008270">
    <property type="term" value="F:zinc ion binding"/>
    <property type="evidence" value="ECO:0007669"/>
    <property type="project" value="UniProtKB-KW"/>
</dbReference>
<dbReference type="GO" id="GO:0006325">
    <property type="term" value="P:chromatin organization"/>
    <property type="evidence" value="ECO:0007669"/>
    <property type="project" value="UniProtKB-KW"/>
</dbReference>
<keyword evidence="6 14" id="KW-0479">Metal-binding</keyword>
<feature type="region of interest" description="Disordered" evidence="16">
    <location>
        <begin position="1"/>
        <end position="150"/>
    </location>
</feature>
<dbReference type="PANTHER" id="PTHR23163">
    <property type="entry name" value="RING FINGER PROTEIN-RELATED"/>
    <property type="match status" value="1"/>
</dbReference>
<dbReference type="PANTHER" id="PTHR23163:SF0">
    <property type="entry name" value="E3 UBIQUITIN-PROTEIN LIGASE BRE1"/>
    <property type="match status" value="1"/>
</dbReference>
<sequence>MKRVMKRALADRAKLDLPAGTGGAASPPSEGPATNASSNVALQNGRIGFGGSPSESQPPLKIPRIGSEEAPSVKVEQAPSAVRSPAPVAPPARPDTNRSAGPTSPRPSARPDTNRSNHSTPSSNKRQRRETSSQAQQQSSGDQEEPDESDAFYLKHQNKALAIELKSLQAQIRDLTDEREYRRRSCLQAVQALHSLQATWTSLETSLGQEPPPTFPLPSSPGGGIPSSTVGSTDETAVEWTLALHRALQALGNQSSNSRAGAHDDHHEDGPGSHFPNSPTSGEMKMGELAANVTGRANCLQEWLWQVLRSKQTKLSAPPENAAHDNSNGADDGKKKSELEAELEKLRAQVTELTNSRDDFLSRERRLRRNIYRLDVGMLSDKQLIQSVVGTGDELNDDPERLAVQKESILKGATVAATENSNSVVKSESDTAGGDGVKAEAATSSVSAKVVLDLQRELEESRLTVANRDKSIEEMTERIRGLEKRINELTIKQHSDGDKEKLEAYESMSLKLDVAEKQVTDMTDKLQKAREKWAQCAGNEKAAIKALEELQDKHQKKWSELAAAEDVSEENGEITRGLEQARKIAELEHKLCQAMENVRQAETARSNLRDALAMNESLQARLNDPKAKAAVEKSEKGERSSSKHSSDNHTTPSSSRSESRSEAHSGSHHRDREREGGSDRISAEKAEKLYRENKKMRKEIAAVIASKEGHKAKLERVEKERNALAEVNVRLMKQVTEKDEMNAKSLSSILHLKGLTEQLTQERKNMEDEVKSAEQLALAARLATNAKERLSEELVKEKLSLEEELRELEKTQLDTRKELGQKISDCADASGKTSTLNSELSHALKRCDEFVAQTEEQGGEIRKLVDALDKAERTAKESREKLAEMVKNSSSSSSFSSGNSGFTADQLKTQIQVLKNRLACPVCHFRDKECIIMRCRHMHCKQCVEERLNNRSRRCPTCNNPFGKSDMEDIFLG</sequence>
<feature type="coiled-coil region" evidence="15">
    <location>
        <begin position="686"/>
        <end position="818"/>
    </location>
</feature>
<evidence type="ECO:0000256" key="5">
    <source>
        <dbReference type="ARBA" id="ARBA00022679"/>
    </source>
</evidence>
<evidence type="ECO:0000256" key="2">
    <source>
        <dbReference type="ARBA" id="ARBA00004123"/>
    </source>
</evidence>
<comment type="similarity">
    <text evidence="4 14">Belongs to the BRE1 family.</text>
</comment>
<organism evidence="18">
    <name type="scientific">Entomoneis paludosa</name>
    <dbReference type="NCBI Taxonomy" id="265537"/>
    <lineage>
        <taxon>Eukaryota</taxon>
        <taxon>Sar</taxon>
        <taxon>Stramenopiles</taxon>
        <taxon>Ochrophyta</taxon>
        <taxon>Bacillariophyta</taxon>
        <taxon>Bacillariophyceae</taxon>
        <taxon>Bacillariophycidae</taxon>
        <taxon>Entomoneidaceae</taxon>
        <taxon>Entomoneis</taxon>
    </lineage>
</organism>
<feature type="domain" description="RING-type" evidence="17">
    <location>
        <begin position="920"/>
        <end position="959"/>
    </location>
</feature>
<keyword evidence="7 13" id="KW-0863">Zinc-finger</keyword>
<feature type="compositionally biased region" description="Low complexity" evidence="16">
    <location>
        <begin position="132"/>
        <end position="141"/>
    </location>
</feature>
<comment type="pathway">
    <text evidence="3 14">Protein modification; protein ubiquitination.</text>
</comment>
<evidence type="ECO:0000256" key="4">
    <source>
        <dbReference type="ARBA" id="ARBA00005555"/>
    </source>
</evidence>
<feature type="region of interest" description="Disordered" evidence="16">
    <location>
        <begin position="619"/>
        <end position="684"/>
    </location>
</feature>
<evidence type="ECO:0000256" key="9">
    <source>
        <dbReference type="ARBA" id="ARBA00022833"/>
    </source>
</evidence>
<dbReference type="GO" id="GO:0061630">
    <property type="term" value="F:ubiquitin protein ligase activity"/>
    <property type="evidence" value="ECO:0007669"/>
    <property type="project" value="UniProtKB-EC"/>
</dbReference>
<keyword evidence="9 14" id="KW-0862">Zinc</keyword>
<reference evidence="18" key="1">
    <citation type="submission" date="2021-01" db="EMBL/GenBank/DDBJ databases">
        <authorList>
            <person name="Corre E."/>
            <person name="Pelletier E."/>
            <person name="Niang G."/>
            <person name="Scheremetjew M."/>
            <person name="Finn R."/>
            <person name="Kale V."/>
            <person name="Holt S."/>
            <person name="Cochrane G."/>
            <person name="Meng A."/>
            <person name="Brown T."/>
            <person name="Cohen L."/>
        </authorList>
    </citation>
    <scope>NUCLEOTIDE SEQUENCE</scope>
    <source>
        <strain evidence="18">CCMP125</strain>
    </source>
</reference>
<keyword evidence="11 14" id="KW-0175">Coiled coil</keyword>
<dbReference type="PROSITE" id="PS50089">
    <property type="entry name" value="ZF_RING_2"/>
    <property type="match status" value="1"/>
</dbReference>
<feature type="compositionally biased region" description="Polar residues" evidence="16">
    <location>
        <begin position="32"/>
        <end position="42"/>
    </location>
</feature>